<dbReference type="AlphaFoldDB" id="A0A7W5V6L5"/>
<dbReference type="EMBL" id="JACIBV010000001">
    <property type="protein sequence ID" value="MBB3725850.1"/>
    <property type="molecule type" value="Genomic_DNA"/>
</dbReference>
<sequence>MPSSLVRGYPDGCRAAFKPCVGHPETVPGENPTVRLRGTGVPARSDRVGAAD</sequence>
<dbReference type="Proteomes" id="UP000579945">
    <property type="component" value="Unassembled WGS sequence"/>
</dbReference>
<name>A0A7W5V6L5_9ACTN</name>
<proteinExistence type="predicted"/>
<protein>
    <submittedName>
        <fullName evidence="2">Uncharacterized protein</fullName>
    </submittedName>
</protein>
<organism evidence="2 3">
    <name type="scientific">Nonomuraea dietziae</name>
    <dbReference type="NCBI Taxonomy" id="65515"/>
    <lineage>
        <taxon>Bacteria</taxon>
        <taxon>Bacillati</taxon>
        <taxon>Actinomycetota</taxon>
        <taxon>Actinomycetes</taxon>
        <taxon>Streptosporangiales</taxon>
        <taxon>Streptosporangiaceae</taxon>
        <taxon>Nonomuraea</taxon>
    </lineage>
</organism>
<keyword evidence="3" id="KW-1185">Reference proteome</keyword>
<evidence type="ECO:0000256" key="1">
    <source>
        <dbReference type="SAM" id="MobiDB-lite"/>
    </source>
</evidence>
<evidence type="ECO:0000313" key="3">
    <source>
        <dbReference type="Proteomes" id="UP000579945"/>
    </source>
</evidence>
<feature type="region of interest" description="Disordered" evidence="1">
    <location>
        <begin position="26"/>
        <end position="52"/>
    </location>
</feature>
<evidence type="ECO:0000313" key="2">
    <source>
        <dbReference type="EMBL" id="MBB3725850.1"/>
    </source>
</evidence>
<comment type="caution">
    <text evidence="2">The sequence shown here is derived from an EMBL/GenBank/DDBJ whole genome shotgun (WGS) entry which is preliminary data.</text>
</comment>
<gene>
    <name evidence="2" type="ORF">FHR33_001710</name>
</gene>
<reference evidence="2 3" key="1">
    <citation type="submission" date="2020-08" db="EMBL/GenBank/DDBJ databases">
        <title>Sequencing the genomes of 1000 actinobacteria strains.</title>
        <authorList>
            <person name="Klenk H.-P."/>
        </authorList>
    </citation>
    <scope>NUCLEOTIDE SEQUENCE [LARGE SCALE GENOMIC DNA]</scope>
    <source>
        <strain evidence="2 3">DSM 44320</strain>
    </source>
</reference>
<accession>A0A7W5V6L5</accession>